<dbReference type="Pfam" id="PF13905">
    <property type="entry name" value="Thioredoxin_8"/>
    <property type="match status" value="1"/>
</dbReference>
<evidence type="ECO:0000313" key="2">
    <source>
        <dbReference type="EMBL" id="MCU7551351.1"/>
    </source>
</evidence>
<dbReference type="Proteomes" id="UP001155483">
    <property type="component" value="Unassembled WGS sequence"/>
</dbReference>
<dbReference type="EMBL" id="JAOTIF010000020">
    <property type="protein sequence ID" value="MCU7551351.1"/>
    <property type="molecule type" value="Genomic_DNA"/>
</dbReference>
<dbReference type="SUPFAM" id="SSF52833">
    <property type="entry name" value="Thioredoxin-like"/>
    <property type="match status" value="1"/>
</dbReference>
<dbReference type="RefSeq" id="WP_279298790.1">
    <property type="nucleotide sequence ID" value="NZ_JAOTIF010000020.1"/>
</dbReference>
<dbReference type="InterPro" id="IPR036249">
    <property type="entry name" value="Thioredoxin-like_sf"/>
</dbReference>
<reference evidence="2" key="1">
    <citation type="submission" date="2022-09" db="EMBL/GenBank/DDBJ databases">
        <authorList>
            <person name="Yuan C."/>
            <person name="Ke Z."/>
        </authorList>
    </citation>
    <scope>NUCLEOTIDE SEQUENCE</scope>
    <source>
        <strain evidence="2">LB-8</strain>
    </source>
</reference>
<feature type="domain" description="Thioredoxin-like fold" evidence="1">
    <location>
        <begin position="210"/>
        <end position="302"/>
    </location>
</feature>
<dbReference type="CDD" id="cd02966">
    <property type="entry name" value="TlpA_like_family"/>
    <property type="match status" value="1"/>
</dbReference>
<organism evidence="2 3">
    <name type="scientific">Paraflavisolibacter caeni</name>
    <dbReference type="NCBI Taxonomy" id="2982496"/>
    <lineage>
        <taxon>Bacteria</taxon>
        <taxon>Pseudomonadati</taxon>
        <taxon>Bacteroidota</taxon>
        <taxon>Chitinophagia</taxon>
        <taxon>Chitinophagales</taxon>
        <taxon>Chitinophagaceae</taxon>
        <taxon>Paraflavisolibacter</taxon>
    </lineage>
</organism>
<evidence type="ECO:0000259" key="1">
    <source>
        <dbReference type="Pfam" id="PF13905"/>
    </source>
</evidence>
<protein>
    <submittedName>
        <fullName evidence="2">Thioredoxin family protein</fullName>
    </submittedName>
</protein>
<keyword evidence="3" id="KW-1185">Reference proteome</keyword>
<comment type="caution">
    <text evidence="2">The sequence shown here is derived from an EMBL/GenBank/DDBJ whole genome shotgun (WGS) entry which is preliminary data.</text>
</comment>
<evidence type="ECO:0000313" key="3">
    <source>
        <dbReference type="Proteomes" id="UP001155483"/>
    </source>
</evidence>
<proteinExistence type="predicted"/>
<name>A0A9X2XXS5_9BACT</name>
<accession>A0A9X2XXS5</accession>
<dbReference type="PROSITE" id="PS51257">
    <property type="entry name" value="PROKAR_LIPOPROTEIN"/>
    <property type="match status" value="1"/>
</dbReference>
<sequence length="322" mass="37592">MIKSIFTCLAFLFFYSCRSTDHDKKSAAPNIKVAPHAPLSLRIFAVDSVYNPYFPDTGLVFKSDKDLSIYFFQTNKVFDSFRTKRLLDHNNSNSIKLADITAGHYYADRMDYLFFKHFKGAPKNNTSMGMLSFFSPLSELVPLKERFELFDSFPEEVRNNEVGKKTLQILQEYSFDRNIGLNMLKFKKLGLKDTAGHINMIEDLFASEHDYYIVIFGASWCGPCRLEEFQMRHWIKAIDTSKVKLIGLSVDTKEEKWRKYVQEEKNPWNSYLLEGGWHNTLVKELGVESIPRNFLISSNREIIMEHTDIRRILKKLPFLNVE</sequence>
<dbReference type="Gene3D" id="3.40.30.10">
    <property type="entry name" value="Glutaredoxin"/>
    <property type="match status" value="1"/>
</dbReference>
<gene>
    <name evidence="2" type="ORF">OCK74_19675</name>
</gene>
<dbReference type="AlphaFoldDB" id="A0A9X2XXS5"/>
<reference evidence="2" key="2">
    <citation type="submission" date="2023-04" db="EMBL/GenBank/DDBJ databases">
        <title>Paracnuella aquatica gen. nov., sp. nov., a member of the family Chitinophagaceae isolated from a hot spring.</title>
        <authorList>
            <person name="Wang C."/>
        </authorList>
    </citation>
    <scope>NUCLEOTIDE SEQUENCE</scope>
    <source>
        <strain evidence="2">LB-8</strain>
    </source>
</reference>
<dbReference type="InterPro" id="IPR012336">
    <property type="entry name" value="Thioredoxin-like_fold"/>
</dbReference>